<dbReference type="InterPro" id="IPR029063">
    <property type="entry name" value="SAM-dependent_MTases_sf"/>
</dbReference>
<proteinExistence type="predicted"/>
<evidence type="ECO:0000259" key="4">
    <source>
        <dbReference type="Pfam" id="PF13649"/>
    </source>
</evidence>
<evidence type="ECO:0000256" key="1">
    <source>
        <dbReference type="ARBA" id="ARBA00022603"/>
    </source>
</evidence>
<accession>A0A2H0KKB5</accession>
<dbReference type="Gene3D" id="3.40.50.150">
    <property type="entry name" value="Vaccinia Virus protein VP39"/>
    <property type="match status" value="1"/>
</dbReference>
<name>A0A2H0KKB5_9BACT</name>
<dbReference type="GO" id="GO:0032259">
    <property type="term" value="P:methylation"/>
    <property type="evidence" value="ECO:0007669"/>
    <property type="project" value="UniProtKB-KW"/>
</dbReference>
<dbReference type="InterPro" id="IPR041698">
    <property type="entry name" value="Methyltransf_25"/>
</dbReference>
<evidence type="ECO:0000256" key="2">
    <source>
        <dbReference type="ARBA" id="ARBA00022679"/>
    </source>
</evidence>
<evidence type="ECO:0000313" key="6">
    <source>
        <dbReference type="Proteomes" id="UP000229497"/>
    </source>
</evidence>
<dbReference type="SUPFAM" id="SSF53335">
    <property type="entry name" value="S-adenosyl-L-methionine-dependent methyltransferases"/>
    <property type="match status" value="1"/>
</dbReference>
<dbReference type="Pfam" id="PF13649">
    <property type="entry name" value="Methyltransf_25"/>
    <property type="match status" value="1"/>
</dbReference>
<keyword evidence="3" id="KW-0949">S-adenosyl-L-methionine</keyword>
<sequence>MKTSEQVMQRYNEMFRIGKTPWVRKEIPSIVKTFTVLVTKESKKPKLLDLGCGNGWLSFYFDSKGIEVEGIDSSHEAIRQANQKKERDNLLDTHFRQGDALNFPYKNGSFDAVFDRGMFHHQLESSWQKYRKGLLKVLKEDGLFYLGVFSDNSSKHGFLPKKIGRYWHKAKDSSGYLLYDHFFNEKLLKGIFGKHFKLLELEEDVKSSKDGSLLLNCIFKRNKIG</sequence>
<keyword evidence="1" id="KW-0489">Methyltransferase</keyword>
<evidence type="ECO:0000256" key="3">
    <source>
        <dbReference type="ARBA" id="ARBA00022691"/>
    </source>
</evidence>
<dbReference type="AlphaFoldDB" id="A0A2H0KKB5"/>
<dbReference type="EMBL" id="PCVK01000059">
    <property type="protein sequence ID" value="PIQ71666.1"/>
    <property type="molecule type" value="Genomic_DNA"/>
</dbReference>
<evidence type="ECO:0000313" key="5">
    <source>
        <dbReference type="EMBL" id="PIQ71666.1"/>
    </source>
</evidence>
<gene>
    <name evidence="5" type="ORF">COV87_02120</name>
</gene>
<protein>
    <recommendedName>
        <fullName evidence="4">Methyltransferase domain-containing protein</fullName>
    </recommendedName>
</protein>
<reference evidence="5 6" key="1">
    <citation type="submission" date="2017-09" db="EMBL/GenBank/DDBJ databases">
        <title>Depth-based differentiation of microbial function through sediment-hosted aquifers and enrichment of novel symbionts in the deep terrestrial subsurface.</title>
        <authorList>
            <person name="Probst A.J."/>
            <person name="Ladd B."/>
            <person name="Jarett J.K."/>
            <person name="Geller-Mcgrath D.E."/>
            <person name="Sieber C.M."/>
            <person name="Emerson J.B."/>
            <person name="Anantharaman K."/>
            <person name="Thomas B.C."/>
            <person name="Malmstrom R."/>
            <person name="Stieglmeier M."/>
            <person name="Klingl A."/>
            <person name="Woyke T."/>
            <person name="Ryan C.M."/>
            <person name="Banfield J.F."/>
        </authorList>
    </citation>
    <scope>NUCLEOTIDE SEQUENCE [LARGE SCALE GENOMIC DNA]</scope>
    <source>
        <strain evidence="5">CG11_big_fil_rev_8_21_14_0_20_37_16</strain>
    </source>
</reference>
<dbReference type="CDD" id="cd02440">
    <property type="entry name" value="AdoMet_MTases"/>
    <property type="match status" value="1"/>
</dbReference>
<organism evidence="5 6">
    <name type="scientific">Candidatus Roizmanbacteria bacterium CG11_big_fil_rev_8_21_14_0_20_37_16</name>
    <dbReference type="NCBI Taxonomy" id="1974857"/>
    <lineage>
        <taxon>Bacteria</taxon>
        <taxon>Candidatus Roizmaniibacteriota</taxon>
    </lineage>
</organism>
<keyword evidence="2" id="KW-0808">Transferase</keyword>
<comment type="caution">
    <text evidence="5">The sequence shown here is derived from an EMBL/GenBank/DDBJ whole genome shotgun (WGS) entry which is preliminary data.</text>
</comment>
<feature type="domain" description="Methyltransferase" evidence="4">
    <location>
        <begin position="48"/>
        <end position="142"/>
    </location>
</feature>
<dbReference type="GO" id="GO:0008168">
    <property type="term" value="F:methyltransferase activity"/>
    <property type="evidence" value="ECO:0007669"/>
    <property type="project" value="UniProtKB-KW"/>
</dbReference>
<dbReference type="Proteomes" id="UP000229497">
    <property type="component" value="Unassembled WGS sequence"/>
</dbReference>
<dbReference type="PANTHER" id="PTHR43464:SF19">
    <property type="entry name" value="UBIQUINONE BIOSYNTHESIS O-METHYLTRANSFERASE, MITOCHONDRIAL"/>
    <property type="match status" value="1"/>
</dbReference>
<dbReference type="PANTHER" id="PTHR43464">
    <property type="entry name" value="METHYLTRANSFERASE"/>
    <property type="match status" value="1"/>
</dbReference>